<dbReference type="RefSeq" id="WP_203865188.1">
    <property type="nucleotide sequence ID" value="NZ_BONW01000005.1"/>
</dbReference>
<dbReference type="EMBL" id="BONW01000005">
    <property type="protein sequence ID" value="GIG86556.1"/>
    <property type="molecule type" value="Genomic_DNA"/>
</dbReference>
<evidence type="ECO:0000313" key="2">
    <source>
        <dbReference type="Proteomes" id="UP000646749"/>
    </source>
</evidence>
<reference evidence="1 2" key="1">
    <citation type="submission" date="2021-01" db="EMBL/GenBank/DDBJ databases">
        <title>Whole genome shotgun sequence of Plantactinospora endophytica NBRC 110450.</title>
        <authorList>
            <person name="Komaki H."/>
            <person name="Tamura T."/>
        </authorList>
    </citation>
    <scope>NUCLEOTIDE SEQUENCE [LARGE SCALE GENOMIC DNA]</scope>
    <source>
        <strain evidence="1 2">NBRC 110450</strain>
    </source>
</reference>
<dbReference type="InterPro" id="IPR011008">
    <property type="entry name" value="Dimeric_a/b-barrel"/>
</dbReference>
<gene>
    <name evidence="1" type="ORF">Pen02_14920</name>
</gene>
<dbReference type="SUPFAM" id="SSF54909">
    <property type="entry name" value="Dimeric alpha+beta barrel"/>
    <property type="match status" value="1"/>
</dbReference>
<dbReference type="Proteomes" id="UP000646749">
    <property type="component" value="Unassembled WGS sequence"/>
</dbReference>
<evidence type="ECO:0008006" key="3">
    <source>
        <dbReference type="Google" id="ProtNLM"/>
    </source>
</evidence>
<accession>A0ABQ4DVS9</accession>
<sequence>MLKVRTATTGALHGVLQQIFGIDGVTGTRTVVVLEAAVDRPFDVGAGSVEPG</sequence>
<protein>
    <recommendedName>
        <fullName evidence="3">AsnC family transcriptional regulator</fullName>
    </recommendedName>
</protein>
<evidence type="ECO:0000313" key="1">
    <source>
        <dbReference type="EMBL" id="GIG86556.1"/>
    </source>
</evidence>
<proteinExistence type="predicted"/>
<organism evidence="1 2">
    <name type="scientific">Plantactinospora endophytica</name>
    <dbReference type="NCBI Taxonomy" id="673535"/>
    <lineage>
        <taxon>Bacteria</taxon>
        <taxon>Bacillati</taxon>
        <taxon>Actinomycetota</taxon>
        <taxon>Actinomycetes</taxon>
        <taxon>Micromonosporales</taxon>
        <taxon>Micromonosporaceae</taxon>
        <taxon>Plantactinospora</taxon>
    </lineage>
</organism>
<keyword evidence="2" id="KW-1185">Reference proteome</keyword>
<name>A0ABQ4DVS9_9ACTN</name>
<comment type="caution">
    <text evidence="1">The sequence shown here is derived from an EMBL/GenBank/DDBJ whole genome shotgun (WGS) entry which is preliminary data.</text>
</comment>